<evidence type="ECO:0000256" key="1">
    <source>
        <dbReference type="SAM" id="MobiDB-lite"/>
    </source>
</evidence>
<feature type="region of interest" description="Disordered" evidence="1">
    <location>
        <begin position="104"/>
        <end position="182"/>
    </location>
</feature>
<sequence>MINSVLGIYTQLGPVLSPNLSCNRLELICGLERLLALEHIDLRHNAIDESAEVGRLGWPLDYIRETKTKHRASRANVVITTDVECILSTCHHCKGCEDADDAIKTQAKDQSPSRAPPQIEVQLPTPSAETQAEQIPFSPTQPVQRFQHVHHQTEGYPSGEKSYPSLTDRTATFSSKSSAHRS</sequence>
<organism evidence="2 3">
    <name type="scientific">Piloderma croceum (strain F 1598)</name>
    <dbReference type="NCBI Taxonomy" id="765440"/>
    <lineage>
        <taxon>Eukaryota</taxon>
        <taxon>Fungi</taxon>
        <taxon>Dikarya</taxon>
        <taxon>Basidiomycota</taxon>
        <taxon>Agaricomycotina</taxon>
        <taxon>Agaricomycetes</taxon>
        <taxon>Agaricomycetidae</taxon>
        <taxon>Atheliales</taxon>
        <taxon>Atheliaceae</taxon>
        <taxon>Piloderma</taxon>
    </lineage>
</organism>
<dbReference type="HOGENOM" id="CLU_1482555_0_0_1"/>
<dbReference type="AlphaFoldDB" id="A0A0C3BGJ3"/>
<protein>
    <submittedName>
        <fullName evidence="2">Uncharacterized protein</fullName>
    </submittedName>
</protein>
<dbReference type="OrthoDB" id="676979at2759"/>
<reference evidence="3" key="2">
    <citation type="submission" date="2015-01" db="EMBL/GenBank/DDBJ databases">
        <title>Evolutionary Origins and Diversification of the Mycorrhizal Mutualists.</title>
        <authorList>
            <consortium name="DOE Joint Genome Institute"/>
            <consortium name="Mycorrhizal Genomics Consortium"/>
            <person name="Kohler A."/>
            <person name="Kuo A."/>
            <person name="Nagy L.G."/>
            <person name="Floudas D."/>
            <person name="Copeland A."/>
            <person name="Barry K.W."/>
            <person name="Cichocki N."/>
            <person name="Veneault-Fourrey C."/>
            <person name="LaButti K."/>
            <person name="Lindquist E.A."/>
            <person name="Lipzen A."/>
            <person name="Lundell T."/>
            <person name="Morin E."/>
            <person name="Murat C."/>
            <person name="Riley R."/>
            <person name="Ohm R."/>
            <person name="Sun H."/>
            <person name="Tunlid A."/>
            <person name="Henrissat B."/>
            <person name="Grigoriev I.V."/>
            <person name="Hibbett D.S."/>
            <person name="Martin F."/>
        </authorList>
    </citation>
    <scope>NUCLEOTIDE SEQUENCE [LARGE SCALE GENOMIC DNA]</scope>
    <source>
        <strain evidence="3">F 1598</strain>
    </source>
</reference>
<gene>
    <name evidence="2" type="ORF">PILCRDRAFT_12711</name>
</gene>
<accession>A0A0C3BGJ3</accession>
<dbReference type="STRING" id="765440.A0A0C3BGJ3"/>
<reference evidence="2 3" key="1">
    <citation type="submission" date="2014-04" db="EMBL/GenBank/DDBJ databases">
        <authorList>
            <consortium name="DOE Joint Genome Institute"/>
            <person name="Kuo A."/>
            <person name="Tarkka M."/>
            <person name="Buscot F."/>
            <person name="Kohler A."/>
            <person name="Nagy L.G."/>
            <person name="Floudas D."/>
            <person name="Copeland A."/>
            <person name="Barry K.W."/>
            <person name="Cichocki N."/>
            <person name="Veneault-Fourrey C."/>
            <person name="LaButti K."/>
            <person name="Lindquist E.A."/>
            <person name="Lipzen A."/>
            <person name="Lundell T."/>
            <person name="Morin E."/>
            <person name="Murat C."/>
            <person name="Sun H."/>
            <person name="Tunlid A."/>
            <person name="Henrissat B."/>
            <person name="Grigoriev I.V."/>
            <person name="Hibbett D.S."/>
            <person name="Martin F."/>
            <person name="Nordberg H.P."/>
            <person name="Cantor M.N."/>
            <person name="Hua S.X."/>
        </authorList>
    </citation>
    <scope>NUCLEOTIDE SEQUENCE [LARGE SCALE GENOMIC DNA]</scope>
    <source>
        <strain evidence="2 3">F 1598</strain>
    </source>
</reference>
<feature type="compositionally biased region" description="Polar residues" evidence="1">
    <location>
        <begin position="164"/>
        <end position="182"/>
    </location>
</feature>
<dbReference type="EMBL" id="KN833034">
    <property type="protein sequence ID" value="KIM76467.1"/>
    <property type="molecule type" value="Genomic_DNA"/>
</dbReference>
<proteinExistence type="predicted"/>
<dbReference type="InParanoid" id="A0A0C3BGJ3"/>
<dbReference type="Proteomes" id="UP000054166">
    <property type="component" value="Unassembled WGS sequence"/>
</dbReference>
<keyword evidence="3" id="KW-1185">Reference proteome</keyword>
<evidence type="ECO:0000313" key="3">
    <source>
        <dbReference type="Proteomes" id="UP000054166"/>
    </source>
</evidence>
<evidence type="ECO:0000313" key="2">
    <source>
        <dbReference type="EMBL" id="KIM76467.1"/>
    </source>
</evidence>
<feature type="compositionally biased region" description="Polar residues" evidence="1">
    <location>
        <begin position="124"/>
        <end position="144"/>
    </location>
</feature>
<name>A0A0C3BGJ3_PILCF</name>